<dbReference type="EC" id="6.2.1.13" evidence="2"/>
<evidence type="ECO:0000256" key="2">
    <source>
        <dbReference type="ARBA" id="ARBA00012957"/>
    </source>
</evidence>
<dbReference type="SUPFAM" id="SSF56059">
    <property type="entry name" value="Glutathione synthetase ATP-binding domain-like"/>
    <property type="match status" value="1"/>
</dbReference>
<dbReference type="InterPro" id="IPR032875">
    <property type="entry name" value="Succ_CoA_lig_flav_dom"/>
</dbReference>
<evidence type="ECO:0000256" key="1">
    <source>
        <dbReference type="ARBA" id="ARBA00001619"/>
    </source>
</evidence>
<dbReference type="InterPro" id="IPR016102">
    <property type="entry name" value="Succinyl-CoA_synth-like"/>
</dbReference>
<dbReference type="SUPFAM" id="SSF52210">
    <property type="entry name" value="Succinyl-CoA synthetase domains"/>
    <property type="match status" value="2"/>
</dbReference>
<keyword evidence="5" id="KW-0067">ATP-binding</keyword>
<dbReference type="PANTHER" id="PTHR43334:SF2">
    <property type="entry name" value="ACETATE--COA LIGASE [ADP-FORMING]"/>
    <property type="match status" value="1"/>
</dbReference>
<dbReference type="InterPro" id="IPR036291">
    <property type="entry name" value="NAD(P)-bd_dom_sf"/>
</dbReference>
<protein>
    <recommendedName>
        <fullName evidence="2">acetate--CoA ligase (ADP-forming)</fullName>
        <ecNumber evidence="2">6.2.1.13</ecNumber>
    </recommendedName>
</protein>
<organism evidence="8 9">
    <name type="scientific">Haloferax marinum</name>
    <dbReference type="NCBI Taxonomy" id="2666143"/>
    <lineage>
        <taxon>Archaea</taxon>
        <taxon>Methanobacteriati</taxon>
        <taxon>Methanobacteriota</taxon>
        <taxon>Stenosarchaea group</taxon>
        <taxon>Halobacteria</taxon>
        <taxon>Halobacteriales</taxon>
        <taxon>Haloferacaceae</taxon>
        <taxon>Haloferax</taxon>
    </lineage>
</organism>
<dbReference type="RefSeq" id="WP_151114124.1">
    <property type="nucleotide sequence ID" value="NZ_WKJQ01000002.1"/>
</dbReference>
<dbReference type="InterPro" id="IPR051538">
    <property type="entry name" value="Acyl-CoA_Synth/Transferase"/>
</dbReference>
<dbReference type="EMBL" id="WKJQ01000002">
    <property type="protein sequence ID" value="MRW98139.1"/>
    <property type="molecule type" value="Genomic_DNA"/>
</dbReference>
<dbReference type="Gene3D" id="3.40.50.261">
    <property type="entry name" value="Succinyl-CoA synthetase domains"/>
    <property type="match status" value="2"/>
</dbReference>
<dbReference type="Proteomes" id="UP000443423">
    <property type="component" value="Unassembled WGS sequence"/>
</dbReference>
<evidence type="ECO:0000256" key="4">
    <source>
        <dbReference type="ARBA" id="ARBA00022741"/>
    </source>
</evidence>
<keyword evidence="9" id="KW-1185">Reference proteome</keyword>
<dbReference type="GO" id="GO:0005524">
    <property type="term" value="F:ATP binding"/>
    <property type="evidence" value="ECO:0007669"/>
    <property type="project" value="UniProtKB-KW"/>
</dbReference>
<dbReference type="SMART" id="SM00881">
    <property type="entry name" value="CoA_binding"/>
    <property type="match status" value="1"/>
</dbReference>
<feature type="region of interest" description="Disordered" evidence="6">
    <location>
        <begin position="478"/>
        <end position="505"/>
    </location>
</feature>
<feature type="compositionally biased region" description="Basic and acidic residues" evidence="6">
    <location>
        <begin position="481"/>
        <end position="504"/>
    </location>
</feature>
<sequence length="724" mass="76401">MTGNQLQQGETDRLSQILEAESIAVVGASKEPSKRGHQTLVDLESSGYDGEIYPVNPKYDTQIRGHEVYPSVEAIPDKVDLAFVATPAHIVPSVLEDCGAAGVAGAVVIAAGFSEVGEDGLEERVLETARNHGVRLVGPNIQGIANFHTGMNLLGGYDLPKGNLALLSQSGNVALEFGSHAAGLPEVGFSVNVGIGNETDLQFHEYLPYLDQAAHTDAIVLYVDGMSDGRRFLREARKRVADTPIVAVKGGVTEAGQKSAASHTGSLAGEGAVVDAAYRQAGVVRAERSDEAVQIANALGKLPAARGENVAILTDGGGNATLGADAIVDAGLELPELTRETRERLRELVPDAPNLSNPVDIMGLQGEGDLSIFYECAKTIVSDPNVDSLLLTGAFGAYETYGPGDDTSDQEPDVARDIASLTEAYDVPIAVHCIYGTQGSPALTAFEEAGVPTYGSIDTAVSSLEKLVEYGTHLTSSDQKSTFRHDRSTGGRHSENVLQRKGEETGTLSEFHSRRLLADSGIGSVQFELATTPGEAIDLASAFDGPVAMKVSSPDIVHKTDAGVVALNVEGDDDVKAAYDRLVTSANAYDPNADVEGVLVTPMVEEGTEFIVGVVDDDEVGPTLMFGVGGVFVEVLDDVAFRALPVTEYDAECLLDEIDGQSFLDGARGTPGVDRDALVDLLLRISDLVEQYPEISELDLNPVFAYEDGTAIVDASITLRDTEE</sequence>
<dbReference type="PANTHER" id="PTHR43334">
    <property type="entry name" value="ACETATE--COA LIGASE [ADP-FORMING]"/>
    <property type="match status" value="1"/>
</dbReference>
<dbReference type="OrthoDB" id="18103at2157"/>
<dbReference type="Pfam" id="PF13549">
    <property type="entry name" value="ATP-grasp_5"/>
    <property type="match status" value="1"/>
</dbReference>
<dbReference type="GO" id="GO:0043758">
    <property type="term" value="F:acetate-CoA ligase (ADP-forming) activity"/>
    <property type="evidence" value="ECO:0007669"/>
    <property type="project" value="UniProtKB-EC"/>
</dbReference>
<dbReference type="InterPro" id="IPR043938">
    <property type="entry name" value="Ligase_CoA_dom"/>
</dbReference>
<dbReference type="Pfam" id="PF19045">
    <property type="entry name" value="Ligase_CoA_2"/>
    <property type="match status" value="1"/>
</dbReference>
<evidence type="ECO:0000313" key="9">
    <source>
        <dbReference type="Proteomes" id="UP000443423"/>
    </source>
</evidence>
<dbReference type="Pfam" id="PF13380">
    <property type="entry name" value="CoA_binding_2"/>
    <property type="match status" value="1"/>
</dbReference>
<dbReference type="Pfam" id="PF13607">
    <property type="entry name" value="Succ_CoA_lig"/>
    <property type="match status" value="1"/>
</dbReference>
<gene>
    <name evidence="8" type="ORF">GJR99_16355</name>
</gene>
<dbReference type="InterPro" id="IPR003781">
    <property type="entry name" value="CoA-bd"/>
</dbReference>
<keyword evidence="3" id="KW-0436">Ligase</keyword>
<keyword evidence="4" id="KW-0547">Nucleotide-binding</keyword>
<dbReference type="Gene3D" id="3.30.470.20">
    <property type="entry name" value="ATP-grasp fold, B domain"/>
    <property type="match status" value="1"/>
</dbReference>
<dbReference type="Gene3D" id="3.40.50.720">
    <property type="entry name" value="NAD(P)-binding Rossmann-like Domain"/>
    <property type="match status" value="1"/>
</dbReference>
<reference evidence="8 9" key="1">
    <citation type="submission" date="2019-11" db="EMBL/GenBank/DDBJ databases">
        <title>Whole genome sequence of Haloferax sp. MBLA0078.</title>
        <authorList>
            <person name="Seo M.-J."/>
            <person name="Cho E.-S."/>
        </authorList>
    </citation>
    <scope>NUCLEOTIDE SEQUENCE [LARGE SCALE GENOMIC DNA]</scope>
    <source>
        <strain evidence="8 9">MBLA0078</strain>
    </source>
</reference>
<proteinExistence type="predicted"/>
<name>A0A6A8GA97_9EURY</name>
<evidence type="ECO:0000256" key="5">
    <source>
        <dbReference type="ARBA" id="ARBA00022840"/>
    </source>
</evidence>
<evidence type="ECO:0000259" key="7">
    <source>
        <dbReference type="SMART" id="SM00881"/>
    </source>
</evidence>
<dbReference type="AlphaFoldDB" id="A0A6A8GA97"/>
<comment type="caution">
    <text evidence="8">The sequence shown here is derived from an EMBL/GenBank/DDBJ whole genome shotgun (WGS) entry which is preliminary data.</text>
</comment>
<dbReference type="FunFam" id="3.30.1490.20:FF:000020">
    <property type="entry name" value="Protein lysine acetyltransferase"/>
    <property type="match status" value="1"/>
</dbReference>
<evidence type="ECO:0000313" key="8">
    <source>
        <dbReference type="EMBL" id="MRW98139.1"/>
    </source>
</evidence>
<dbReference type="InterPro" id="IPR013815">
    <property type="entry name" value="ATP_grasp_subdomain_1"/>
</dbReference>
<dbReference type="Gene3D" id="3.30.1490.20">
    <property type="entry name" value="ATP-grasp fold, A domain"/>
    <property type="match status" value="1"/>
</dbReference>
<evidence type="ECO:0000256" key="3">
    <source>
        <dbReference type="ARBA" id="ARBA00022598"/>
    </source>
</evidence>
<dbReference type="SUPFAM" id="SSF51735">
    <property type="entry name" value="NAD(P)-binding Rossmann-fold domains"/>
    <property type="match status" value="1"/>
</dbReference>
<evidence type="ECO:0000256" key="6">
    <source>
        <dbReference type="SAM" id="MobiDB-lite"/>
    </source>
</evidence>
<feature type="domain" description="CoA-binding" evidence="7">
    <location>
        <begin position="17"/>
        <end position="113"/>
    </location>
</feature>
<comment type="catalytic activity">
    <reaction evidence="1">
        <text>acetate + ATP + CoA = acetyl-CoA + ADP + phosphate</text>
        <dbReference type="Rhea" id="RHEA:15081"/>
        <dbReference type="ChEBI" id="CHEBI:30089"/>
        <dbReference type="ChEBI" id="CHEBI:30616"/>
        <dbReference type="ChEBI" id="CHEBI:43474"/>
        <dbReference type="ChEBI" id="CHEBI:57287"/>
        <dbReference type="ChEBI" id="CHEBI:57288"/>
        <dbReference type="ChEBI" id="CHEBI:456216"/>
        <dbReference type="EC" id="6.2.1.13"/>
    </reaction>
</comment>
<accession>A0A6A8GA97</accession>